<dbReference type="CDD" id="cd10017">
    <property type="entry name" value="B3_DNA"/>
    <property type="match status" value="1"/>
</dbReference>
<accession>A0ABR2N4L9</accession>
<dbReference type="Proteomes" id="UP001412067">
    <property type="component" value="Unassembled WGS sequence"/>
</dbReference>
<dbReference type="PANTHER" id="PTHR31391">
    <property type="entry name" value="B3 DOMAIN-CONTAINING PROTEIN OS11G0197600-RELATED"/>
    <property type="match status" value="1"/>
</dbReference>
<comment type="subcellular location">
    <subcellularLocation>
        <location evidence="1">Nucleus</location>
    </subcellularLocation>
</comment>
<evidence type="ECO:0000259" key="6">
    <source>
        <dbReference type="PROSITE" id="PS50863"/>
    </source>
</evidence>
<dbReference type="SMART" id="SM01019">
    <property type="entry name" value="B3"/>
    <property type="match status" value="1"/>
</dbReference>
<keyword evidence="4" id="KW-0804">Transcription</keyword>
<dbReference type="InterPro" id="IPR044837">
    <property type="entry name" value="REM16-like"/>
</dbReference>
<dbReference type="Pfam" id="PF02362">
    <property type="entry name" value="B3"/>
    <property type="match status" value="1"/>
</dbReference>
<keyword evidence="2" id="KW-0805">Transcription regulation</keyword>
<evidence type="ECO:0000256" key="3">
    <source>
        <dbReference type="ARBA" id="ARBA00023125"/>
    </source>
</evidence>
<keyword evidence="3" id="KW-0238">DNA-binding</keyword>
<evidence type="ECO:0000313" key="7">
    <source>
        <dbReference type="EMBL" id="KAK8971075.1"/>
    </source>
</evidence>
<comment type="caution">
    <text evidence="7">The sequence shown here is derived from an EMBL/GenBank/DDBJ whole genome shotgun (WGS) entry which is preliminary data.</text>
</comment>
<dbReference type="PANTHER" id="PTHR31391:SF4">
    <property type="entry name" value="B3 DOMAIN-CONTAINING PROTEIN OS03G0184500"/>
    <property type="match status" value="1"/>
</dbReference>
<evidence type="ECO:0000256" key="4">
    <source>
        <dbReference type="ARBA" id="ARBA00023163"/>
    </source>
</evidence>
<reference evidence="7 8" key="1">
    <citation type="journal article" date="2022" name="Nat. Plants">
        <title>Genomes of leafy and leafless Platanthera orchids illuminate the evolution of mycoheterotrophy.</title>
        <authorList>
            <person name="Li M.H."/>
            <person name="Liu K.W."/>
            <person name="Li Z."/>
            <person name="Lu H.C."/>
            <person name="Ye Q.L."/>
            <person name="Zhang D."/>
            <person name="Wang J.Y."/>
            <person name="Li Y.F."/>
            <person name="Zhong Z.M."/>
            <person name="Liu X."/>
            <person name="Yu X."/>
            <person name="Liu D.K."/>
            <person name="Tu X.D."/>
            <person name="Liu B."/>
            <person name="Hao Y."/>
            <person name="Liao X.Y."/>
            <person name="Jiang Y.T."/>
            <person name="Sun W.H."/>
            <person name="Chen J."/>
            <person name="Chen Y.Q."/>
            <person name="Ai Y."/>
            <person name="Zhai J.W."/>
            <person name="Wu S.S."/>
            <person name="Zhou Z."/>
            <person name="Hsiao Y.Y."/>
            <person name="Wu W.L."/>
            <person name="Chen Y.Y."/>
            <person name="Lin Y.F."/>
            <person name="Hsu J.L."/>
            <person name="Li C.Y."/>
            <person name="Wang Z.W."/>
            <person name="Zhao X."/>
            <person name="Zhong W.Y."/>
            <person name="Ma X.K."/>
            <person name="Ma L."/>
            <person name="Huang J."/>
            <person name="Chen G.Z."/>
            <person name="Huang M.Z."/>
            <person name="Huang L."/>
            <person name="Peng D.H."/>
            <person name="Luo Y.B."/>
            <person name="Zou S.Q."/>
            <person name="Chen S.P."/>
            <person name="Lan S."/>
            <person name="Tsai W.C."/>
            <person name="Van de Peer Y."/>
            <person name="Liu Z.J."/>
        </authorList>
    </citation>
    <scope>NUCLEOTIDE SEQUENCE [LARGE SCALE GENOMIC DNA]</scope>
    <source>
        <strain evidence="7">Lor288</strain>
    </source>
</reference>
<dbReference type="InterPro" id="IPR015300">
    <property type="entry name" value="DNA-bd_pseudobarrel_sf"/>
</dbReference>
<sequence>MGCYHRSKPSGSAVWASADQADLQTRYLGDRRSLTFPVTEANEAESRRPVTEATPKRRLCELAESRCRTLRVLARTRTTTPNDWNEVEELPNKLISQIGKLKNERKVVLLQDLSMKCWPVLYHQSINFIGFIGGWVDFARANNICRGDICEFELLSKTELKFLVQIRKEEESMFDDVI</sequence>
<evidence type="ECO:0000256" key="5">
    <source>
        <dbReference type="ARBA" id="ARBA00023242"/>
    </source>
</evidence>
<name>A0ABR2N4L9_9ASPA</name>
<gene>
    <name evidence="7" type="ORF">KSP40_PGU003601</name>
</gene>
<dbReference type="Gene3D" id="2.40.330.10">
    <property type="entry name" value="DNA-binding pseudobarrel domain"/>
    <property type="match status" value="1"/>
</dbReference>
<keyword evidence="5" id="KW-0539">Nucleus</keyword>
<organism evidence="7 8">
    <name type="scientific">Platanthera guangdongensis</name>
    <dbReference type="NCBI Taxonomy" id="2320717"/>
    <lineage>
        <taxon>Eukaryota</taxon>
        <taxon>Viridiplantae</taxon>
        <taxon>Streptophyta</taxon>
        <taxon>Embryophyta</taxon>
        <taxon>Tracheophyta</taxon>
        <taxon>Spermatophyta</taxon>
        <taxon>Magnoliopsida</taxon>
        <taxon>Liliopsida</taxon>
        <taxon>Asparagales</taxon>
        <taxon>Orchidaceae</taxon>
        <taxon>Orchidoideae</taxon>
        <taxon>Orchideae</taxon>
        <taxon>Orchidinae</taxon>
        <taxon>Platanthera</taxon>
    </lineage>
</organism>
<dbReference type="PROSITE" id="PS50863">
    <property type="entry name" value="B3"/>
    <property type="match status" value="1"/>
</dbReference>
<dbReference type="InterPro" id="IPR003340">
    <property type="entry name" value="B3_DNA-bd"/>
</dbReference>
<evidence type="ECO:0000313" key="8">
    <source>
        <dbReference type="Proteomes" id="UP001412067"/>
    </source>
</evidence>
<dbReference type="EMBL" id="JBBWWR010000001">
    <property type="protein sequence ID" value="KAK8971075.1"/>
    <property type="molecule type" value="Genomic_DNA"/>
</dbReference>
<proteinExistence type="predicted"/>
<dbReference type="SUPFAM" id="SSF101936">
    <property type="entry name" value="DNA-binding pseudobarrel domain"/>
    <property type="match status" value="1"/>
</dbReference>
<protein>
    <submittedName>
        <fullName evidence="7">B3 domain-containing protein</fullName>
    </submittedName>
</protein>
<keyword evidence="8" id="KW-1185">Reference proteome</keyword>
<evidence type="ECO:0000256" key="2">
    <source>
        <dbReference type="ARBA" id="ARBA00023015"/>
    </source>
</evidence>
<evidence type="ECO:0000256" key="1">
    <source>
        <dbReference type="ARBA" id="ARBA00004123"/>
    </source>
</evidence>
<feature type="domain" description="TF-B3" evidence="6">
    <location>
        <begin position="73"/>
        <end position="170"/>
    </location>
</feature>